<dbReference type="PROSITE" id="PS50158">
    <property type="entry name" value="ZF_CCHC"/>
    <property type="match status" value="1"/>
</dbReference>
<evidence type="ECO:0000256" key="3">
    <source>
        <dbReference type="ARBA" id="ARBA00022722"/>
    </source>
</evidence>
<feature type="compositionally biased region" description="Polar residues" evidence="9">
    <location>
        <begin position="216"/>
        <end position="229"/>
    </location>
</feature>
<keyword evidence="3" id="KW-0540">Nuclease</keyword>
<dbReference type="Proteomes" id="UP001652660">
    <property type="component" value="Chromosome 1e"/>
</dbReference>
<feature type="domain" description="CCHC-type" evidence="10">
    <location>
        <begin position="274"/>
        <end position="290"/>
    </location>
</feature>
<dbReference type="RefSeq" id="XP_071925977.1">
    <property type="nucleotide sequence ID" value="XM_072069876.1"/>
</dbReference>
<feature type="coiled-coil region" evidence="8">
    <location>
        <begin position="470"/>
        <end position="502"/>
    </location>
</feature>
<dbReference type="CDD" id="cd00303">
    <property type="entry name" value="retropepsin_like"/>
    <property type="match status" value="1"/>
</dbReference>
<evidence type="ECO:0000256" key="2">
    <source>
        <dbReference type="ARBA" id="ARBA00022695"/>
    </source>
</evidence>
<proteinExistence type="predicted"/>
<dbReference type="PANTHER" id="PTHR35046">
    <property type="entry name" value="ZINC KNUCKLE (CCHC-TYPE) FAMILY PROTEIN"/>
    <property type="match status" value="1"/>
</dbReference>
<dbReference type="Gene3D" id="4.10.60.10">
    <property type="entry name" value="Zinc finger, CCHC-type"/>
    <property type="match status" value="1"/>
</dbReference>
<evidence type="ECO:0000259" key="10">
    <source>
        <dbReference type="PROSITE" id="PS50158"/>
    </source>
</evidence>
<evidence type="ECO:0008006" key="14">
    <source>
        <dbReference type="Google" id="ProtNLM"/>
    </source>
</evidence>
<evidence type="ECO:0000313" key="12">
    <source>
        <dbReference type="Proteomes" id="UP001652660"/>
    </source>
</evidence>
<dbReference type="SMART" id="SM00343">
    <property type="entry name" value="ZnF_C2HC"/>
    <property type="match status" value="1"/>
</dbReference>
<evidence type="ECO:0000256" key="5">
    <source>
        <dbReference type="ARBA" id="ARBA00022801"/>
    </source>
</evidence>
<keyword evidence="6" id="KW-0695">RNA-directed DNA polymerase</keyword>
<dbReference type="PROSITE" id="PS50878">
    <property type="entry name" value="RT_POL"/>
    <property type="match status" value="1"/>
</dbReference>
<evidence type="ECO:0000256" key="4">
    <source>
        <dbReference type="ARBA" id="ARBA00022759"/>
    </source>
</evidence>
<dbReference type="InterPro" id="IPR005162">
    <property type="entry name" value="Retrotrans_gag_dom"/>
</dbReference>
<dbReference type="Pfam" id="PF00078">
    <property type="entry name" value="RVT_1"/>
    <property type="match status" value="1"/>
</dbReference>
<keyword evidence="7" id="KW-0863">Zinc-finger</keyword>
<dbReference type="InterPro" id="IPR043128">
    <property type="entry name" value="Rev_trsase/Diguanyl_cyclase"/>
</dbReference>
<keyword evidence="5" id="KW-0378">Hydrolase</keyword>
<dbReference type="Pfam" id="PF24626">
    <property type="entry name" value="SH3_Tf2-1"/>
    <property type="match status" value="1"/>
</dbReference>
<dbReference type="InterPro" id="IPR001878">
    <property type="entry name" value="Znf_CCHC"/>
</dbReference>
<evidence type="ECO:0000256" key="6">
    <source>
        <dbReference type="ARBA" id="ARBA00022918"/>
    </source>
</evidence>
<dbReference type="SUPFAM" id="SSF57756">
    <property type="entry name" value="Retrovirus zinc finger-like domains"/>
    <property type="match status" value="1"/>
</dbReference>
<gene>
    <name evidence="13" type="primary">LOC140016383</name>
</gene>
<dbReference type="InterPro" id="IPR041373">
    <property type="entry name" value="RT_RNaseH"/>
</dbReference>
<keyword evidence="4" id="KW-0255">Endonuclease</keyword>
<sequence>MDIKLQLEAMMGEFKRLLKNEIEPLHDRIDQFQRRGDDTIKGVKLKIPSFQGKSDPEAYLEWERKIELVYECHTYTEEQKVKLATVEFTDYASIWWDQLRLSRRRNRERPLETWEEMRSLMRKRFVPSYYSRDLHRRLQALNQGSMSVEDYYKEMEMAIMKADLREDGEATMARFLHGLRPEIAEVVELQHYLDMNEMLEKAVTIERRLKRRGTARQRTTYQAGNWRTSQPKREEKAAAPSYPPRPNGLPSKATPKPDFEANNAATKPRGRDTKCFKCQGFGHIASQCPSQRTMLMLPNGEIVSDEEEEYEGIPPLEEEENESSEEIPTHEEIGCLVVRKVLTTRAKEEELEVQRDNLFYTRCHIKDKVCSVVEMLGLQVIKHPRPYRLQWLNNEGEVRVFRQVKVPFRIGKYEDEVTCDVVPMQASHLILGRPWQYDRDVEFKGRANKYVFTHCNRKVTLVPLTPKQVYEHQMRLQREYELELERKKREKSEEEKGESRAETLGKKKATTWRMCTDCRAVNAITVKYRHPIPRLDDMLDELHGAIIFTKIDLKSGYHQIRMKEGDEWKTAFKTKHGLYEWLVMPFGLTNAPSTFMRLMNHVLRPFLGKFVVVYFDDILIYSRSLEEHFEHLKAIFAVLRRERLYANLKKCTFCTDRVVFLGYVVSAQGIHVDEEKIKSIQEWPTPTSVSDKNEKFFWGEAQDKAFQLLKHKLTHAPLLGIPNFDLTFEVECDASGVGVGAVLMQGGRPIAYFSEKLNGAVLNYSTYDKEMFALVRALETWQHYLRAREFVIKTDHESLKHLKGQQKLSKRHARWVAFIESFPYVIKYKTGKSNESHSGGLMGHSATQFSPFEVVYGLNPLTPLDLLPLPSSEHMNLDGKKKAEFVRSLHDKVRTNIERRTAQYVQQANKHRRKLVFEPGDWVWLHLRKERFPKQRQSKLSPRGDGPFQVIERINDNAYRLDLPGDEYDLRANPFQEEGNDAVEHEAQSVQVDPVKVPQGPVTRARAKRFKESLQALVRAVQTQEKPVIEGIELEYPCTTTKMLLTIEDANVQAPNGGLSRS</sequence>
<dbReference type="SUPFAM" id="SSF56672">
    <property type="entry name" value="DNA/RNA polymerases"/>
    <property type="match status" value="1"/>
</dbReference>
<dbReference type="CDD" id="cd09274">
    <property type="entry name" value="RNase_HI_RT_Ty3"/>
    <property type="match status" value="1"/>
</dbReference>
<feature type="domain" description="Reverse transcriptase" evidence="11">
    <location>
        <begin position="485"/>
        <end position="665"/>
    </location>
</feature>
<keyword evidence="2" id="KW-0548">Nucleotidyltransferase</keyword>
<keyword evidence="12" id="KW-1185">Reference proteome</keyword>
<reference evidence="13" key="2">
    <citation type="submission" date="2025-08" db="UniProtKB">
        <authorList>
            <consortium name="RefSeq"/>
        </authorList>
    </citation>
    <scope>IDENTIFICATION</scope>
    <source>
        <tissue evidence="13">Leaves</tissue>
    </source>
</reference>
<dbReference type="Gene3D" id="3.30.70.270">
    <property type="match status" value="1"/>
</dbReference>
<evidence type="ECO:0000259" key="11">
    <source>
        <dbReference type="PROSITE" id="PS50878"/>
    </source>
</evidence>
<dbReference type="PANTHER" id="PTHR35046:SF9">
    <property type="entry name" value="RNA-DIRECTED DNA POLYMERASE"/>
    <property type="match status" value="1"/>
</dbReference>
<dbReference type="InterPro" id="IPR036875">
    <property type="entry name" value="Znf_CCHC_sf"/>
</dbReference>
<dbReference type="Pfam" id="PF00098">
    <property type="entry name" value="zf-CCHC"/>
    <property type="match status" value="1"/>
</dbReference>
<evidence type="ECO:0000256" key="8">
    <source>
        <dbReference type="SAM" id="Coils"/>
    </source>
</evidence>
<evidence type="ECO:0000256" key="7">
    <source>
        <dbReference type="PROSITE-ProRule" id="PRU00047"/>
    </source>
</evidence>
<dbReference type="InterPro" id="IPR000477">
    <property type="entry name" value="RT_dom"/>
</dbReference>
<reference evidence="12" key="1">
    <citation type="journal article" date="2025" name="Foods">
        <title>Unveiling the Microbial Signatures of Arabica Coffee Cherries: Insights into Ripeness Specific Diversity, Functional Traits, and Implications for Quality and Safety.</title>
        <authorList>
            <consortium name="RefSeq"/>
            <person name="Tenea G.N."/>
            <person name="Cifuentes V."/>
            <person name="Reyes P."/>
            <person name="Cevallos-Vallejos M."/>
        </authorList>
    </citation>
    <scope>NUCLEOTIDE SEQUENCE [LARGE SCALE GENOMIC DNA]</scope>
</reference>
<dbReference type="Pfam" id="PF03732">
    <property type="entry name" value="Retrotrans_gag"/>
    <property type="match status" value="1"/>
</dbReference>
<dbReference type="Pfam" id="PF17917">
    <property type="entry name" value="RT_RNaseH"/>
    <property type="match status" value="1"/>
</dbReference>
<evidence type="ECO:0000256" key="1">
    <source>
        <dbReference type="ARBA" id="ARBA00022679"/>
    </source>
</evidence>
<keyword evidence="7" id="KW-0862">Zinc</keyword>
<accession>A0ABM4W2G8</accession>
<dbReference type="CDD" id="cd01647">
    <property type="entry name" value="RT_LTR"/>
    <property type="match status" value="1"/>
</dbReference>
<evidence type="ECO:0000313" key="13">
    <source>
        <dbReference type="RefSeq" id="XP_071925977.1"/>
    </source>
</evidence>
<dbReference type="Gene3D" id="3.10.10.10">
    <property type="entry name" value="HIV Type 1 Reverse Transcriptase, subunit A, domain 1"/>
    <property type="match status" value="1"/>
</dbReference>
<evidence type="ECO:0000256" key="9">
    <source>
        <dbReference type="SAM" id="MobiDB-lite"/>
    </source>
</evidence>
<keyword evidence="7" id="KW-0479">Metal-binding</keyword>
<keyword evidence="1" id="KW-0808">Transferase</keyword>
<dbReference type="GeneID" id="140016383"/>
<keyword evidence="8" id="KW-0175">Coiled coil</keyword>
<dbReference type="InterPro" id="IPR043502">
    <property type="entry name" value="DNA/RNA_pol_sf"/>
</dbReference>
<organism evidence="12 13">
    <name type="scientific">Coffea arabica</name>
    <name type="common">Arabian coffee</name>
    <dbReference type="NCBI Taxonomy" id="13443"/>
    <lineage>
        <taxon>Eukaryota</taxon>
        <taxon>Viridiplantae</taxon>
        <taxon>Streptophyta</taxon>
        <taxon>Embryophyta</taxon>
        <taxon>Tracheophyta</taxon>
        <taxon>Spermatophyta</taxon>
        <taxon>Magnoliopsida</taxon>
        <taxon>eudicotyledons</taxon>
        <taxon>Gunneridae</taxon>
        <taxon>Pentapetalae</taxon>
        <taxon>asterids</taxon>
        <taxon>lamiids</taxon>
        <taxon>Gentianales</taxon>
        <taxon>Rubiaceae</taxon>
        <taxon>Ixoroideae</taxon>
        <taxon>Gardenieae complex</taxon>
        <taxon>Bertiereae - Coffeeae clade</taxon>
        <taxon>Coffeeae</taxon>
        <taxon>Coffea</taxon>
    </lineage>
</organism>
<protein>
    <recommendedName>
        <fullName evidence="14">Reverse transcriptase</fullName>
    </recommendedName>
</protein>
<name>A0ABM4W2G8_COFAR</name>
<dbReference type="InterPro" id="IPR056924">
    <property type="entry name" value="SH3_Tf2-1"/>
</dbReference>
<feature type="region of interest" description="Disordered" evidence="9">
    <location>
        <begin position="210"/>
        <end position="269"/>
    </location>
</feature>